<dbReference type="EMBL" id="JADNRY010000017">
    <property type="protein sequence ID" value="KAF9073654.1"/>
    <property type="molecule type" value="Genomic_DNA"/>
</dbReference>
<evidence type="ECO:0000313" key="2">
    <source>
        <dbReference type="Proteomes" id="UP000772434"/>
    </source>
</evidence>
<protein>
    <submittedName>
        <fullName evidence="1">Uncharacterized protein</fullName>
    </submittedName>
</protein>
<comment type="caution">
    <text evidence="1">The sequence shown here is derived from an EMBL/GenBank/DDBJ whole genome shotgun (WGS) entry which is preliminary data.</text>
</comment>
<accession>A0A9P5UC13</accession>
<evidence type="ECO:0000313" key="1">
    <source>
        <dbReference type="EMBL" id="KAF9073654.1"/>
    </source>
</evidence>
<dbReference type="Proteomes" id="UP000772434">
    <property type="component" value="Unassembled WGS sequence"/>
</dbReference>
<gene>
    <name evidence="1" type="ORF">BDP27DRAFT_1318661</name>
</gene>
<proteinExistence type="predicted"/>
<reference evidence="1" key="1">
    <citation type="submission" date="2020-11" db="EMBL/GenBank/DDBJ databases">
        <authorList>
            <consortium name="DOE Joint Genome Institute"/>
            <person name="Ahrendt S."/>
            <person name="Riley R."/>
            <person name="Andreopoulos W."/>
            <person name="Labutti K."/>
            <person name="Pangilinan J."/>
            <person name="Ruiz-Duenas F.J."/>
            <person name="Barrasa J.M."/>
            <person name="Sanchez-Garcia M."/>
            <person name="Camarero S."/>
            <person name="Miyauchi S."/>
            <person name="Serrano A."/>
            <person name="Linde D."/>
            <person name="Babiker R."/>
            <person name="Drula E."/>
            <person name="Ayuso-Fernandez I."/>
            <person name="Pacheco R."/>
            <person name="Padilla G."/>
            <person name="Ferreira P."/>
            <person name="Barriuso J."/>
            <person name="Kellner H."/>
            <person name="Castanera R."/>
            <person name="Alfaro M."/>
            <person name="Ramirez L."/>
            <person name="Pisabarro A.G."/>
            <person name="Kuo A."/>
            <person name="Tritt A."/>
            <person name="Lipzen A."/>
            <person name="He G."/>
            <person name="Yan M."/>
            <person name="Ng V."/>
            <person name="Cullen D."/>
            <person name="Martin F."/>
            <person name="Rosso M.-N."/>
            <person name="Henrissat B."/>
            <person name="Hibbett D."/>
            <person name="Martinez A.T."/>
            <person name="Grigoriev I.V."/>
        </authorList>
    </citation>
    <scope>NUCLEOTIDE SEQUENCE</scope>
    <source>
        <strain evidence="1">AH 40177</strain>
    </source>
</reference>
<keyword evidence="2" id="KW-1185">Reference proteome</keyword>
<sequence length="159" mass="18426">MIPVLPDRTLNHLLTILENACKSHNVKNILDNAEDIMFDEELKKMMAILYKFDEAGATESLKRFEKAYKGYDKLKRKKTPKFFLVRYVEACKVHSLADQYRYTVRKYSTKAALEMARKEAKKGREEESRLVGRSSVSGDLVKLKPLWSFGSSYYAVFVV</sequence>
<organism evidence="1 2">
    <name type="scientific">Rhodocollybia butyracea</name>
    <dbReference type="NCBI Taxonomy" id="206335"/>
    <lineage>
        <taxon>Eukaryota</taxon>
        <taxon>Fungi</taxon>
        <taxon>Dikarya</taxon>
        <taxon>Basidiomycota</taxon>
        <taxon>Agaricomycotina</taxon>
        <taxon>Agaricomycetes</taxon>
        <taxon>Agaricomycetidae</taxon>
        <taxon>Agaricales</taxon>
        <taxon>Marasmiineae</taxon>
        <taxon>Omphalotaceae</taxon>
        <taxon>Rhodocollybia</taxon>
    </lineage>
</organism>
<name>A0A9P5UC13_9AGAR</name>
<dbReference type="AlphaFoldDB" id="A0A9P5UC13"/>